<gene>
    <name evidence="1" type="ORF">MM171B00719_0014</name>
</gene>
<reference evidence="1" key="1">
    <citation type="submission" date="2020-03" db="EMBL/GenBank/DDBJ databases">
        <title>The deep terrestrial virosphere.</title>
        <authorList>
            <person name="Holmfeldt K."/>
            <person name="Nilsson E."/>
            <person name="Simone D."/>
            <person name="Lopez-Fernandez M."/>
            <person name="Wu X."/>
            <person name="de Brujin I."/>
            <person name="Lundin D."/>
            <person name="Andersson A."/>
            <person name="Bertilsson S."/>
            <person name="Dopson M."/>
        </authorList>
    </citation>
    <scope>NUCLEOTIDE SEQUENCE</scope>
    <source>
        <strain evidence="1">MM171B00719</strain>
    </source>
</reference>
<organism evidence="1">
    <name type="scientific">viral metagenome</name>
    <dbReference type="NCBI Taxonomy" id="1070528"/>
    <lineage>
        <taxon>unclassified sequences</taxon>
        <taxon>metagenomes</taxon>
        <taxon>organismal metagenomes</taxon>
    </lineage>
</organism>
<name>A0A6M3M825_9ZZZZ</name>
<accession>A0A6M3M825</accession>
<dbReference type="AlphaFoldDB" id="A0A6M3M825"/>
<proteinExistence type="predicted"/>
<dbReference type="EMBL" id="MT143845">
    <property type="protein sequence ID" value="QJB03424.1"/>
    <property type="molecule type" value="Genomic_DNA"/>
</dbReference>
<protein>
    <submittedName>
        <fullName evidence="1">Uncharacterized protein</fullName>
    </submittedName>
</protein>
<evidence type="ECO:0000313" key="1">
    <source>
        <dbReference type="EMBL" id="QJB03424.1"/>
    </source>
</evidence>
<sequence>MEWMKWIPWGELKFEVGDAGQIGDADQIFECSECGAIFRARWTLSSFKELKEVEK</sequence>